<proteinExistence type="inferred from homology"/>
<feature type="transmembrane region" description="Helical" evidence="6">
    <location>
        <begin position="549"/>
        <end position="573"/>
    </location>
</feature>
<evidence type="ECO:0000256" key="3">
    <source>
        <dbReference type="ARBA" id="ARBA00022692"/>
    </source>
</evidence>
<dbReference type="GO" id="GO:0042937">
    <property type="term" value="F:tripeptide transmembrane transporter activity"/>
    <property type="evidence" value="ECO:0007669"/>
    <property type="project" value="InterPro"/>
</dbReference>
<dbReference type="GO" id="GO:0016020">
    <property type="term" value="C:membrane"/>
    <property type="evidence" value="ECO:0007669"/>
    <property type="project" value="UniProtKB-SubCell"/>
</dbReference>
<name>A0A835HUS6_9MAGN</name>
<feature type="transmembrane region" description="Helical" evidence="6">
    <location>
        <begin position="27"/>
        <end position="47"/>
    </location>
</feature>
<keyword evidence="5 6" id="KW-0472">Membrane</keyword>
<feature type="transmembrane region" description="Helical" evidence="6">
    <location>
        <begin position="111"/>
        <end position="134"/>
    </location>
</feature>
<evidence type="ECO:0000256" key="2">
    <source>
        <dbReference type="ARBA" id="ARBA00005982"/>
    </source>
</evidence>
<feature type="transmembrane region" description="Helical" evidence="6">
    <location>
        <begin position="506"/>
        <end position="529"/>
    </location>
</feature>
<evidence type="ECO:0000256" key="6">
    <source>
        <dbReference type="SAM" id="Phobius"/>
    </source>
</evidence>
<evidence type="ECO:0000256" key="5">
    <source>
        <dbReference type="ARBA" id="ARBA00023136"/>
    </source>
</evidence>
<protein>
    <submittedName>
        <fullName evidence="7">Uncharacterized protein</fullName>
    </submittedName>
</protein>
<dbReference type="InterPro" id="IPR036259">
    <property type="entry name" value="MFS_trans_sf"/>
</dbReference>
<comment type="subcellular location">
    <subcellularLocation>
        <location evidence="1">Membrane</location>
        <topology evidence="1">Multi-pass membrane protein</topology>
    </subcellularLocation>
</comment>
<evidence type="ECO:0000256" key="4">
    <source>
        <dbReference type="ARBA" id="ARBA00022989"/>
    </source>
</evidence>
<evidence type="ECO:0000313" key="8">
    <source>
        <dbReference type="Proteomes" id="UP000631114"/>
    </source>
</evidence>
<keyword evidence="4 6" id="KW-1133">Transmembrane helix</keyword>
<keyword evidence="8" id="KW-1185">Reference proteome</keyword>
<dbReference type="CDD" id="cd17417">
    <property type="entry name" value="MFS_NPF5"/>
    <property type="match status" value="1"/>
</dbReference>
<feature type="transmembrane region" description="Helical" evidence="6">
    <location>
        <begin position="154"/>
        <end position="171"/>
    </location>
</feature>
<keyword evidence="3 6" id="KW-0812">Transmembrane</keyword>
<sequence>MEEARGEFTQDGTVDIKGNPVLRSKSGGWTACSFVVGTINFIKICFFMDAVYEVFERMAFFGISSNLVLYLTKKLHQGTVTSANNVTNWVGTVWMTPILGAYVADAHLGRYWTFIIASAIYLSGMCLLTITVSVPTLRAPPCHQADVADCKRASTLQLAVFYTALYILAVGTGGTKPNISTIGADQFDDFEPKEKTQKLSFFNWWTFSIFFGTLFANTILVYVQDNVGWSVGYGLTTAGLAISILIFLVGTPFYRHRVPTGSPFTSMSRVLVAAIRKWRIPVPSDPKELYELDMAEYAKKQKYRIDSTPSLRFLNKAAVKTGSCDPWMLSTVTQVQETTQMICMLPILIATFIPSTMVAQVNTLFVKQGTTLARGIKSFQIPPASLSGFVTLTMLISVVLYDRFFVKIMRKWTKNPRGITLLQRMGMGFIFHILVMVTASLTEMRRLGVAKDHGVVVNGGRVPLSIFILLPQFVLMGVADAFLAVAQIEFFYDQAPESMKSLGTSYSTTSLGVGNFLSSFLLSTVSDITRRHHHKGWILNNLNASHLDYYYAFFAVLNIVNFIFFLVVSRLYVYRAEVSADSTEILKEKQEMFSFKDSNQERNAGVS</sequence>
<dbReference type="Gene3D" id="1.20.1250.20">
    <property type="entry name" value="MFS general substrate transporter like domains"/>
    <property type="match status" value="1"/>
</dbReference>
<dbReference type="GO" id="GO:0071916">
    <property type="term" value="F:dipeptide transmembrane transporter activity"/>
    <property type="evidence" value="ECO:0007669"/>
    <property type="project" value="InterPro"/>
</dbReference>
<dbReference type="AlphaFoldDB" id="A0A835HUS6"/>
<comment type="caution">
    <text evidence="7">The sequence shown here is derived from an EMBL/GenBank/DDBJ whole genome shotgun (WGS) entry which is preliminary data.</text>
</comment>
<feature type="transmembrane region" description="Helical" evidence="6">
    <location>
        <begin position="342"/>
        <end position="361"/>
    </location>
</feature>
<feature type="transmembrane region" description="Helical" evidence="6">
    <location>
        <begin position="381"/>
        <end position="401"/>
    </location>
</feature>
<dbReference type="EMBL" id="JADFTS010000006">
    <property type="protein sequence ID" value="KAF9603643.1"/>
    <property type="molecule type" value="Genomic_DNA"/>
</dbReference>
<dbReference type="SUPFAM" id="SSF103473">
    <property type="entry name" value="MFS general substrate transporter"/>
    <property type="match status" value="1"/>
</dbReference>
<comment type="similarity">
    <text evidence="2">Belongs to the major facilitator superfamily. Proton-dependent oligopeptide transporter (POT/PTR) (TC 2.A.17) family.</text>
</comment>
<dbReference type="Proteomes" id="UP000631114">
    <property type="component" value="Unassembled WGS sequence"/>
</dbReference>
<dbReference type="InterPro" id="IPR044739">
    <property type="entry name" value="NRT1/PTR"/>
</dbReference>
<feature type="transmembrane region" description="Helical" evidence="6">
    <location>
        <begin position="462"/>
        <end position="485"/>
    </location>
</feature>
<dbReference type="PANTHER" id="PTHR11654">
    <property type="entry name" value="OLIGOPEPTIDE TRANSPORTER-RELATED"/>
    <property type="match status" value="1"/>
</dbReference>
<evidence type="ECO:0000313" key="7">
    <source>
        <dbReference type="EMBL" id="KAF9603643.1"/>
    </source>
</evidence>
<gene>
    <name evidence="7" type="ORF">IFM89_037187</name>
</gene>
<dbReference type="OrthoDB" id="8904098at2759"/>
<feature type="transmembrane region" description="Helical" evidence="6">
    <location>
        <begin position="421"/>
        <end position="442"/>
    </location>
</feature>
<accession>A0A835HUS6</accession>
<reference evidence="7 8" key="1">
    <citation type="submission" date="2020-10" db="EMBL/GenBank/DDBJ databases">
        <title>The Coptis chinensis genome and diversification of protoberbering-type alkaloids.</title>
        <authorList>
            <person name="Wang B."/>
            <person name="Shu S."/>
            <person name="Song C."/>
            <person name="Liu Y."/>
        </authorList>
    </citation>
    <scope>NUCLEOTIDE SEQUENCE [LARGE SCALE GENOMIC DNA]</scope>
    <source>
        <strain evidence="7">HL-2020</strain>
        <tissue evidence="7">Leaf</tissue>
    </source>
</reference>
<organism evidence="7 8">
    <name type="scientific">Coptis chinensis</name>
    <dbReference type="NCBI Taxonomy" id="261450"/>
    <lineage>
        <taxon>Eukaryota</taxon>
        <taxon>Viridiplantae</taxon>
        <taxon>Streptophyta</taxon>
        <taxon>Embryophyta</taxon>
        <taxon>Tracheophyta</taxon>
        <taxon>Spermatophyta</taxon>
        <taxon>Magnoliopsida</taxon>
        <taxon>Ranunculales</taxon>
        <taxon>Ranunculaceae</taxon>
        <taxon>Coptidoideae</taxon>
        <taxon>Coptis</taxon>
    </lineage>
</organism>
<dbReference type="InterPro" id="IPR000109">
    <property type="entry name" value="POT_fam"/>
</dbReference>
<evidence type="ECO:0000256" key="1">
    <source>
        <dbReference type="ARBA" id="ARBA00004141"/>
    </source>
</evidence>
<feature type="transmembrane region" description="Helical" evidence="6">
    <location>
        <begin position="229"/>
        <end position="249"/>
    </location>
</feature>
<dbReference type="Pfam" id="PF00854">
    <property type="entry name" value="PTR2"/>
    <property type="match status" value="1"/>
</dbReference>
<feature type="transmembrane region" description="Helical" evidence="6">
    <location>
        <begin position="202"/>
        <end position="223"/>
    </location>
</feature>